<name>A0ABD1CV38_CULPP</name>
<proteinExistence type="predicted"/>
<dbReference type="Proteomes" id="UP001562425">
    <property type="component" value="Unassembled WGS sequence"/>
</dbReference>
<evidence type="ECO:0000313" key="1">
    <source>
        <dbReference type="EMBL" id="KAL1380243.1"/>
    </source>
</evidence>
<keyword evidence="2" id="KW-1185">Reference proteome</keyword>
<dbReference type="EMBL" id="JBEHCU010009248">
    <property type="protein sequence ID" value="KAL1380243.1"/>
    <property type="molecule type" value="Genomic_DNA"/>
</dbReference>
<gene>
    <name evidence="1" type="ORF">pipiens_014352</name>
</gene>
<accession>A0ABD1CV38</accession>
<comment type="caution">
    <text evidence="1">The sequence shown here is derived from an EMBL/GenBank/DDBJ whole genome shotgun (WGS) entry which is preliminary data.</text>
</comment>
<reference evidence="1 2" key="1">
    <citation type="submission" date="2024-05" db="EMBL/GenBank/DDBJ databases">
        <title>Culex pipiens pipiens assembly and annotation.</title>
        <authorList>
            <person name="Alout H."/>
            <person name="Durand T."/>
        </authorList>
    </citation>
    <scope>NUCLEOTIDE SEQUENCE [LARGE SCALE GENOMIC DNA]</scope>
    <source>
        <strain evidence="1">HA-2024</strain>
        <tissue evidence="1">Whole body</tissue>
    </source>
</reference>
<protein>
    <submittedName>
        <fullName evidence="1">Uncharacterized protein</fullName>
    </submittedName>
</protein>
<sequence length="134" mass="15049">MFQLARGQTKPNQVQLLAARVSPSNYSSCQFTMLPWGSFEIAGPIWGLIWFGAFSICTKGVRTLMAVAVCTRESCNEFPIWNGNEHDYAAPINGGGGEDRRWRQLYAVDVGLCPSMWLWYSLQPRVLLQCNSDP</sequence>
<organism evidence="1 2">
    <name type="scientific">Culex pipiens pipiens</name>
    <name type="common">Northern house mosquito</name>
    <dbReference type="NCBI Taxonomy" id="38569"/>
    <lineage>
        <taxon>Eukaryota</taxon>
        <taxon>Metazoa</taxon>
        <taxon>Ecdysozoa</taxon>
        <taxon>Arthropoda</taxon>
        <taxon>Hexapoda</taxon>
        <taxon>Insecta</taxon>
        <taxon>Pterygota</taxon>
        <taxon>Neoptera</taxon>
        <taxon>Endopterygota</taxon>
        <taxon>Diptera</taxon>
        <taxon>Nematocera</taxon>
        <taxon>Culicoidea</taxon>
        <taxon>Culicidae</taxon>
        <taxon>Culicinae</taxon>
        <taxon>Culicini</taxon>
        <taxon>Culex</taxon>
        <taxon>Culex</taxon>
    </lineage>
</organism>
<dbReference type="AlphaFoldDB" id="A0ABD1CV38"/>
<evidence type="ECO:0000313" key="2">
    <source>
        <dbReference type="Proteomes" id="UP001562425"/>
    </source>
</evidence>